<reference evidence="1" key="1">
    <citation type="submission" date="2019-04" db="EMBL/GenBank/DDBJ databases">
        <title>Microbes associate with the intestines of laboratory mice.</title>
        <authorList>
            <person name="Navarre W."/>
            <person name="Wong E."/>
            <person name="Huang K."/>
            <person name="Tropini C."/>
            <person name="Ng K."/>
            <person name="Yu B."/>
        </authorList>
    </citation>
    <scope>NUCLEOTIDE SEQUENCE</scope>
    <source>
        <strain evidence="1">NM04_E33</strain>
    </source>
</reference>
<keyword evidence="2" id="KW-1185">Reference proteome</keyword>
<name>A0AC61RJF8_9BACT</name>
<gene>
    <name evidence="1" type="ORF">E5331_03515</name>
</gene>
<proteinExistence type="predicted"/>
<evidence type="ECO:0000313" key="1">
    <source>
        <dbReference type="EMBL" id="TGY80316.1"/>
    </source>
</evidence>
<protein>
    <submittedName>
        <fullName evidence="1">GIY-YIG nuclease family protein</fullName>
    </submittedName>
</protein>
<evidence type="ECO:0000313" key="2">
    <source>
        <dbReference type="Proteomes" id="UP000306319"/>
    </source>
</evidence>
<dbReference type="Proteomes" id="UP000306319">
    <property type="component" value="Unassembled WGS sequence"/>
</dbReference>
<accession>A0AC61RJF8</accession>
<sequence length="399" mass="45579">MINWEKELEAIFNDPLLADVTAPRKRATSSDRLIAGFQEILAFHEANGRLPEDTPEEASLFHKWTGLLKSEKKIERCRPFDDLGILPQSVQTVEEPQAEYHREQTEEEQLEAILNDPLLADIEDGADLGLFDVPEYMRQRLEARKEAEYIGKRRPCEDFDKYTDGFKEIQQGLKSGKYKLVKFSEPNLKVGRYFVEQGIIGYLAAFEQEAKNNLNRVDGRTRVIYENGSEADIKFRTITKNLSVDGYSIMDCSEMSPEDFEECFTLTDKDVESGTIYVLRSKSSRPEIAAIKDLYKIGFTVTSVESRIANAKNEPTYLCADVEVVATWKVYNVKSSTFEALIHKLFALVQLQVTVDGHRPKEWFIVPFKVIEEAVTAIISGKPIEYNPQLQQIIYLSCT</sequence>
<dbReference type="EMBL" id="SRYB01000003">
    <property type="protein sequence ID" value="TGY80316.1"/>
    <property type="molecule type" value="Genomic_DNA"/>
</dbReference>
<organism evidence="1 2">
    <name type="scientific">Lepagella muris</name>
    <dbReference type="NCBI Taxonomy" id="3032870"/>
    <lineage>
        <taxon>Bacteria</taxon>
        <taxon>Pseudomonadati</taxon>
        <taxon>Bacteroidota</taxon>
        <taxon>Bacteroidia</taxon>
        <taxon>Bacteroidales</taxon>
        <taxon>Muribaculaceae</taxon>
        <taxon>Lepagella</taxon>
    </lineage>
</organism>
<comment type="caution">
    <text evidence="1">The sequence shown here is derived from an EMBL/GenBank/DDBJ whole genome shotgun (WGS) entry which is preliminary data.</text>
</comment>